<gene>
    <name evidence="3" type="ORF">Y1Q_0016095</name>
</gene>
<organism evidence="3 4">
    <name type="scientific">Alligator mississippiensis</name>
    <name type="common">American alligator</name>
    <dbReference type="NCBI Taxonomy" id="8496"/>
    <lineage>
        <taxon>Eukaryota</taxon>
        <taxon>Metazoa</taxon>
        <taxon>Chordata</taxon>
        <taxon>Craniata</taxon>
        <taxon>Vertebrata</taxon>
        <taxon>Euteleostomi</taxon>
        <taxon>Archelosauria</taxon>
        <taxon>Archosauria</taxon>
        <taxon>Crocodylia</taxon>
        <taxon>Alligatoridae</taxon>
        <taxon>Alligatorinae</taxon>
        <taxon>Alligator</taxon>
    </lineage>
</organism>
<evidence type="ECO:0000313" key="3">
    <source>
        <dbReference type="EMBL" id="KYO42861.1"/>
    </source>
</evidence>
<evidence type="ECO:0000256" key="1">
    <source>
        <dbReference type="ARBA" id="ARBA00022737"/>
    </source>
</evidence>
<name>A0A151P1A2_ALLMI</name>
<keyword evidence="2" id="KW-0802">TPR repeat</keyword>
<protein>
    <submittedName>
        <fullName evidence="3">Uncharacterized protein</fullName>
    </submittedName>
</protein>
<keyword evidence="4" id="KW-1185">Reference proteome</keyword>
<dbReference type="PANTHER" id="PTHR31859">
    <property type="entry name" value="TETRATRICOPEPTIDE REPEAT PROTEIN 39 FAMILY MEMBER"/>
    <property type="match status" value="1"/>
</dbReference>
<dbReference type="EMBL" id="AKHW03001345">
    <property type="protein sequence ID" value="KYO42861.1"/>
    <property type="molecule type" value="Genomic_DNA"/>
</dbReference>
<accession>A0A151P1A2</accession>
<dbReference type="Pfam" id="PF10300">
    <property type="entry name" value="Iml2-TPR_39"/>
    <property type="match status" value="1"/>
</dbReference>
<comment type="caution">
    <text evidence="3">The sequence shown here is derived from an EMBL/GenBank/DDBJ whole genome shotgun (WGS) entry which is preliminary data.</text>
</comment>
<evidence type="ECO:0000256" key="2">
    <source>
        <dbReference type="ARBA" id="ARBA00022803"/>
    </source>
</evidence>
<dbReference type="PANTHER" id="PTHR31859:SF4">
    <property type="entry name" value="TETRATRICOPEPTIDE REPEAT PROTEIN 39B"/>
    <property type="match status" value="1"/>
</dbReference>
<sequence>MASGAGAPASGAGEEENFEDAFENIPVASKMDLKCSLEECAMALNLFLNNKFSEALELLRPWSKDSMYHALGYGTILVMQAAMTFEQQDIQLGISTMKEALQTCQRFRKRSTVVESLSNLVSKQSVDQLSEGH</sequence>
<evidence type="ECO:0000313" key="4">
    <source>
        <dbReference type="Proteomes" id="UP000050525"/>
    </source>
</evidence>
<keyword evidence="1" id="KW-0677">Repeat</keyword>
<reference evidence="3 4" key="1">
    <citation type="journal article" date="2012" name="Genome Biol.">
        <title>Sequencing three crocodilian genomes to illuminate the evolution of archosaurs and amniotes.</title>
        <authorList>
            <person name="St John J.A."/>
            <person name="Braun E.L."/>
            <person name="Isberg S.R."/>
            <person name="Miles L.G."/>
            <person name="Chong A.Y."/>
            <person name="Gongora J."/>
            <person name="Dalzell P."/>
            <person name="Moran C."/>
            <person name="Bed'hom B."/>
            <person name="Abzhanov A."/>
            <person name="Burgess S.C."/>
            <person name="Cooksey A.M."/>
            <person name="Castoe T.A."/>
            <person name="Crawford N.G."/>
            <person name="Densmore L.D."/>
            <person name="Drew J.C."/>
            <person name="Edwards S.V."/>
            <person name="Faircloth B.C."/>
            <person name="Fujita M.K."/>
            <person name="Greenwold M.J."/>
            <person name="Hoffmann F.G."/>
            <person name="Howard J.M."/>
            <person name="Iguchi T."/>
            <person name="Janes D.E."/>
            <person name="Khan S.Y."/>
            <person name="Kohno S."/>
            <person name="de Koning A.J."/>
            <person name="Lance S.L."/>
            <person name="McCarthy F.M."/>
            <person name="McCormack J.E."/>
            <person name="Merchant M.E."/>
            <person name="Peterson D.G."/>
            <person name="Pollock D.D."/>
            <person name="Pourmand N."/>
            <person name="Raney B.J."/>
            <person name="Roessler K.A."/>
            <person name="Sanford J.R."/>
            <person name="Sawyer R.H."/>
            <person name="Schmidt C.J."/>
            <person name="Triplett E.W."/>
            <person name="Tuberville T.D."/>
            <person name="Venegas-Anaya M."/>
            <person name="Howard J.T."/>
            <person name="Jarvis E.D."/>
            <person name="Guillette L.J.Jr."/>
            <person name="Glenn T.C."/>
            <person name="Green R.E."/>
            <person name="Ray D.A."/>
        </authorList>
    </citation>
    <scope>NUCLEOTIDE SEQUENCE [LARGE SCALE GENOMIC DNA]</scope>
    <source>
        <strain evidence="3">KSC_2009_1</strain>
    </source>
</reference>
<dbReference type="Proteomes" id="UP000050525">
    <property type="component" value="Unassembled WGS sequence"/>
</dbReference>
<dbReference type="InterPro" id="IPR019412">
    <property type="entry name" value="IML2/TPR_39"/>
</dbReference>
<proteinExistence type="predicted"/>
<dbReference type="AlphaFoldDB" id="A0A151P1A2"/>